<dbReference type="Proteomes" id="UP000239425">
    <property type="component" value="Unassembled WGS sequence"/>
</dbReference>
<evidence type="ECO:0000256" key="3">
    <source>
        <dbReference type="ARBA" id="ARBA00022692"/>
    </source>
</evidence>
<evidence type="ECO:0000256" key="4">
    <source>
        <dbReference type="ARBA" id="ARBA00022989"/>
    </source>
</evidence>
<proteinExistence type="predicted"/>
<dbReference type="SUPFAM" id="SSF103473">
    <property type="entry name" value="MFS general substrate transporter"/>
    <property type="match status" value="1"/>
</dbReference>
<keyword evidence="5 6" id="KW-0472">Membrane</keyword>
<dbReference type="Gene3D" id="1.20.1250.20">
    <property type="entry name" value="MFS general substrate transporter like domains"/>
    <property type="match status" value="1"/>
</dbReference>
<dbReference type="PANTHER" id="PTHR12778">
    <property type="entry name" value="SOLUTE CARRIER FAMILY 33 ACETYL-COA TRANSPORTER -RELATED"/>
    <property type="match status" value="1"/>
</dbReference>
<dbReference type="EMBL" id="PHHC01000137">
    <property type="protein sequence ID" value="PPE03117.1"/>
    <property type="molecule type" value="Genomic_DNA"/>
</dbReference>
<comment type="subcellular location">
    <subcellularLocation>
        <location evidence="1">Membrane</location>
        <topology evidence="1">Multi-pass membrane protein</topology>
    </subcellularLocation>
</comment>
<feature type="transmembrane region" description="Helical" evidence="6">
    <location>
        <begin position="268"/>
        <end position="285"/>
    </location>
</feature>
<accession>A0A2S5R754</accession>
<reference evidence="7 8" key="1">
    <citation type="submission" date="2017-11" db="EMBL/GenBank/DDBJ databases">
        <title>Comparative genomic analysis of Holospora spp., intranuclear symbionts of paramecia.</title>
        <authorList>
            <person name="Garushyants S.K."/>
            <person name="Beliavskaya A."/>
            <person name="Malko D.B."/>
            <person name="Logacheva M.D."/>
            <person name="Rautian M.S."/>
            <person name="Gelfand M.S."/>
        </authorList>
    </citation>
    <scope>NUCLEOTIDE SEQUENCE [LARGE SCALE GENOMIC DNA]</scope>
    <source>
        <strain evidence="8">02AZ16</strain>
    </source>
</reference>
<protein>
    <submittedName>
        <fullName evidence="7">Muropeptide transporter</fullName>
    </submittedName>
</protein>
<organism evidence="7 8">
    <name type="scientific">Holospora curviuscula</name>
    <dbReference type="NCBI Taxonomy" id="1082868"/>
    <lineage>
        <taxon>Bacteria</taxon>
        <taxon>Pseudomonadati</taxon>
        <taxon>Pseudomonadota</taxon>
        <taxon>Alphaproteobacteria</taxon>
        <taxon>Holosporales</taxon>
        <taxon>Holosporaceae</taxon>
        <taxon>Holospora</taxon>
    </lineage>
</organism>
<feature type="transmembrane region" description="Helical" evidence="6">
    <location>
        <begin position="383"/>
        <end position="403"/>
    </location>
</feature>
<dbReference type="PANTHER" id="PTHR12778:SF10">
    <property type="entry name" value="MAJOR FACILITATOR SUPERFAMILY DOMAIN-CONTAINING PROTEIN 3"/>
    <property type="match status" value="1"/>
</dbReference>
<name>A0A2S5R754_9PROT</name>
<feature type="transmembrane region" description="Helical" evidence="6">
    <location>
        <begin position="228"/>
        <end position="248"/>
    </location>
</feature>
<evidence type="ECO:0000313" key="7">
    <source>
        <dbReference type="EMBL" id="PPE03117.1"/>
    </source>
</evidence>
<sequence>MKSEKNFFKFGRFLLLGFVSGIPYFWISITLPLCVASQTVHSEYFKGLSLLFFPYVLKPFFASILYYLSTSIIHRYFFKYTVLAVQTIIIFAFYQSSQCMSPLQFEVLWIWGCVIACFGAIQDIILEGYRINVSKPQISSTQNLLGNQTGFRLAGLFVSSGALGISHYGSWKLASYVIIGAISIAMLLIGVNSPFPRELFTKEQESSSYWASLKKELKDFFSWNRFPLVLLIHLFAYKMIDAFIRWMLPLFLYGQGYSNIELMYADKGLGWGSVLLGGFVAHKALQRIPLKWALLAWGIAQTIADSTCLFQWYLGKHMGLLFFNSFLHQMLSGVGNLLIWVYISDYCRSSHTMMRYSIISAWFTLDRLCVTWCASLVYGRTHFLTFLALGMLFSALSAMTFLYSQKVMNRTL</sequence>
<evidence type="ECO:0000256" key="2">
    <source>
        <dbReference type="ARBA" id="ARBA00022448"/>
    </source>
</evidence>
<evidence type="ECO:0000313" key="8">
    <source>
        <dbReference type="Proteomes" id="UP000239425"/>
    </source>
</evidence>
<feature type="transmembrane region" description="Helical" evidence="6">
    <location>
        <begin position="150"/>
        <end position="168"/>
    </location>
</feature>
<keyword evidence="2" id="KW-0813">Transport</keyword>
<dbReference type="InterPro" id="IPR004752">
    <property type="entry name" value="AmpG_permease/AT-1"/>
</dbReference>
<dbReference type="AlphaFoldDB" id="A0A2S5R754"/>
<keyword evidence="8" id="KW-1185">Reference proteome</keyword>
<evidence type="ECO:0000256" key="6">
    <source>
        <dbReference type="SAM" id="Phobius"/>
    </source>
</evidence>
<dbReference type="GO" id="GO:0016020">
    <property type="term" value="C:membrane"/>
    <property type="evidence" value="ECO:0007669"/>
    <property type="project" value="UniProtKB-SubCell"/>
</dbReference>
<feature type="transmembrane region" description="Helical" evidence="6">
    <location>
        <begin position="356"/>
        <end position="377"/>
    </location>
</feature>
<keyword evidence="3 6" id="KW-0812">Transmembrane</keyword>
<feature type="transmembrane region" description="Helical" evidence="6">
    <location>
        <begin position="326"/>
        <end position="344"/>
    </location>
</feature>
<feature type="transmembrane region" description="Helical" evidence="6">
    <location>
        <begin position="108"/>
        <end position="129"/>
    </location>
</feature>
<comment type="caution">
    <text evidence="7">The sequence shown here is derived from an EMBL/GenBank/DDBJ whole genome shotgun (WGS) entry which is preliminary data.</text>
</comment>
<gene>
    <name evidence="7" type="ORF">HCUR_01440</name>
</gene>
<evidence type="ECO:0000256" key="1">
    <source>
        <dbReference type="ARBA" id="ARBA00004141"/>
    </source>
</evidence>
<evidence type="ECO:0000256" key="5">
    <source>
        <dbReference type="ARBA" id="ARBA00023136"/>
    </source>
</evidence>
<feature type="transmembrane region" description="Helical" evidence="6">
    <location>
        <begin position="174"/>
        <end position="195"/>
    </location>
</feature>
<dbReference type="InterPro" id="IPR036259">
    <property type="entry name" value="MFS_trans_sf"/>
</dbReference>
<keyword evidence="4 6" id="KW-1133">Transmembrane helix</keyword>
<feature type="transmembrane region" description="Helical" evidence="6">
    <location>
        <begin position="51"/>
        <end position="69"/>
    </location>
</feature>
<feature type="transmembrane region" description="Helical" evidence="6">
    <location>
        <begin position="292"/>
        <end position="314"/>
    </location>
</feature>
<feature type="transmembrane region" description="Helical" evidence="6">
    <location>
        <begin position="76"/>
        <end position="96"/>
    </location>
</feature>
<feature type="transmembrane region" description="Helical" evidence="6">
    <location>
        <begin position="12"/>
        <end position="31"/>
    </location>
</feature>